<reference evidence="3" key="1">
    <citation type="journal article" date="2019" name="Int. J. Syst. Evol. Microbiol.">
        <title>The Global Catalogue of Microorganisms (GCM) 10K type strain sequencing project: providing services to taxonomists for standard genome sequencing and annotation.</title>
        <authorList>
            <consortium name="The Broad Institute Genomics Platform"/>
            <consortium name="The Broad Institute Genome Sequencing Center for Infectious Disease"/>
            <person name="Wu L."/>
            <person name="Ma J."/>
        </authorList>
    </citation>
    <scope>NUCLEOTIDE SEQUENCE [LARGE SCALE GENOMIC DNA]</scope>
    <source>
        <strain evidence="3">CGMCC 1.12769</strain>
    </source>
</reference>
<gene>
    <name evidence="2" type="ORF">GCM10008013_19310</name>
</gene>
<evidence type="ECO:0000256" key="1">
    <source>
        <dbReference type="SAM" id="MobiDB-lite"/>
    </source>
</evidence>
<dbReference type="Proteomes" id="UP000659344">
    <property type="component" value="Unassembled WGS sequence"/>
</dbReference>
<protein>
    <submittedName>
        <fullName evidence="2">Uncharacterized protein</fullName>
    </submittedName>
</protein>
<evidence type="ECO:0000313" key="3">
    <source>
        <dbReference type="Proteomes" id="UP000659344"/>
    </source>
</evidence>
<feature type="compositionally biased region" description="Polar residues" evidence="1">
    <location>
        <begin position="7"/>
        <end position="19"/>
    </location>
</feature>
<proteinExistence type="predicted"/>
<feature type="region of interest" description="Disordered" evidence="1">
    <location>
        <begin position="1"/>
        <end position="21"/>
    </location>
</feature>
<keyword evidence="3" id="KW-1185">Reference proteome</keyword>
<evidence type="ECO:0000313" key="2">
    <source>
        <dbReference type="EMBL" id="GGH21424.1"/>
    </source>
</evidence>
<accession>A0ABQ1YCV7</accession>
<sequence>MKKMTTNEKTNAESNNEQETMSKEKWDELIRAVRHNGLVSLKKHFDEVEVQVLNQEMYGPVFIYQVKDDSNDVYACGFFLRELITLFQSDRNPAEWMASFFVELMKTKGGNLLPKPPESEEETIALIDKVLVPQCVKAVQEEFAPEKVHAGLELNEEHGPVIEAGFPSIREGNNVCAFPVHLLFTHLMLNRDPSELLLQGLYKIREEHGMN</sequence>
<name>A0ABQ1YCV7_9BACL</name>
<organism evidence="2 3">
    <name type="scientific">Paenibacillus segetis</name>
    <dbReference type="NCBI Taxonomy" id="1325360"/>
    <lineage>
        <taxon>Bacteria</taxon>
        <taxon>Bacillati</taxon>
        <taxon>Bacillota</taxon>
        <taxon>Bacilli</taxon>
        <taxon>Bacillales</taxon>
        <taxon>Paenibacillaceae</taxon>
        <taxon>Paenibacillus</taxon>
    </lineage>
</organism>
<dbReference type="EMBL" id="BMFT01000001">
    <property type="protein sequence ID" value="GGH21424.1"/>
    <property type="molecule type" value="Genomic_DNA"/>
</dbReference>
<comment type="caution">
    <text evidence="2">The sequence shown here is derived from an EMBL/GenBank/DDBJ whole genome shotgun (WGS) entry which is preliminary data.</text>
</comment>